<dbReference type="EMBL" id="LGEX01000091">
    <property type="protein sequence ID" value="KUK05655.1"/>
    <property type="molecule type" value="Genomic_DNA"/>
</dbReference>
<protein>
    <submittedName>
        <fullName evidence="2">Uncharacterized protein</fullName>
    </submittedName>
</protein>
<evidence type="ECO:0000313" key="2">
    <source>
        <dbReference type="EMBL" id="KUK05655.1"/>
    </source>
</evidence>
<dbReference type="Proteomes" id="UP000054015">
    <property type="component" value="Unassembled WGS sequence"/>
</dbReference>
<evidence type="ECO:0000313" key="3">
    <source>
        <dbReference type="Proteomes" id="UP000054015"/>
    </source>
</evidence>
<comment type="caution">
    <text evidence="2">The sequence shown here is derived from an EMBL/GenBank/DDBJ whole genome shotgun (WGS) entry which is preliminary data.</text>
</comment>
<dbReference type="Proteomes" id="UP000054307">
    <property type="component" value="Unassembled WGS sequence"/>
</dbReference>
<reference evidence="2" key="1">
    <citation type="journal article" date="2015" name="MBio">
        <title>Genome-resolved metagenomic analysis reveals roles for candidate phyla and other microbial community members in biogeochemical transformations in oil reservoirs.</title>
        <authorList>
            <person name="Hu P."/>
            <person name="Tom L."/>
            <person name="Singh A."/>
            <person name="Thomas B.C."/>
            <person name="Baker B.J."/>
            <person name="Piceno Y.M."/>
            <person name="Andersen G.L."/>
            <person name="Banfield J.F."/>
        </authorList>
    </citation>
    <scope>NUCLEOTIDE SEQUENCE [LARGE SCALE GENOMIC DNA]</scope>
    <source>
        <strain evidence="2">49_2300</strain>
        <strain evidence="1">49_95</strain>
    </source>
</reference>
<name>A0A101DZJ5_ARCFL</name>
<proteinExistence type="predicted"/>
<evidence type="ECO:0000313" key="4">
    <source>
        <dbReference type="Proteomes" id="UP000054307"/>
    </source>
</evidence>
<accession>A0A101DZJ5</accession>
<dbReference type="EMBL" id="LGEQ01000008">
    <property type="protein sequence ID" value="KUJ94168.1"/>
    <property type="molecule type" value="Genomic_DNA"/>
</dbReference>
<organism evidence="2 3">
    <name type="scientific">Archaeoglobus fulgidus</name>
    <dbReference type="NCBI Taxonomy" id="2234"/>
    <lineage>
        <taxon>Archaea</taxon>
        <taxon>Methanobacteriati</taxon>
        <taxon>Methanobacteriota</taxon>
        <taxon>Archaeoglobi</taxon>
        <taxon>Archaeoglobales</taxon>
        <taxon>Archaeoglobaceae</taxon>
        <taxon>Archaeoglobus</taxon>
    </lineage>
</organism>
<reference evidence="3 4" key="2">
    <citation type="journal article" date="2015" name="MBio">
        <title>Genome-Resolved Metagenomic Analysis Reveals Roles for Candidate Phyla and Other Microbial Community Members in Biogeochemical Transformations in Oil Reservoirs.</title>
        <authorList>
            <person name="Hu P."/>
            <person name="Tom L."/>
            <person name="Singh A."/>
            <person name="Thomas B.C."/>
            <person name="Baker B.J."/>
            <person name="Piceno Y.M."/>
            <person name="Andersen G.L."/>
            <person name="Banfield J.F."/>
        </authorList>
    </citation>
    <scope>NUCLEOTIDE SEQUENCE [LARGE SCALE GENOMIC DNA]</scope>
</reference>
<evidence type="ECO:0000313" key="1">
    <source>
        <dbReference type="EMBL" id="KUJ94168.1"/>
    </source>
</evidence>
<gene>
    <name evidence="1" type="ORF">XD40_0653</name>
    <name evidence="2" type="ORF">XD48_2104</name>
</gene>
<dbReference type="PATRIC" id="fig|2234.6.peg.1012"/>
<sequence>MPIATATDFALNAILRPISDIFVLIYGLLEPINAHLIPEHTNFIYGQLSLLLWGTKFLATILGVTANNATAMANFTDALHTLSENSHHFFGTVEGESGMAYIAKHSYIELSQNQQLAEDMAVKFARAVNNTIIYFVKVFEYL</sequence>
<dbReference type="AlphaFoldDB" id="A0A101DZJ5"/>